<dbReference type="PROSITE" id="PS51898">
    <property type="entry name" value="TYR_RECOMBINASE"/>
    <property type="match status" value="1"/>
</dbReference>
<dbReference type="SUPFAM" id="SSF56349">
    <property type="entry name" value="DNA breaking-rejoining enzymes"/>
    <property type="match status" value="1"/>
</dbReference>
<comment type="caution">
    <text evidence="7">The sequence shown here is derived from an EMBL/GenBank/DDBJ whole genome shotgun (WGS) entry which is preliminary data.</text>
</comment>
<dbReference type="InterPro" id="IPR010998">
    <property type="entry name" value="Integrase_recombinase_N"/>
</dbReference>
<gene>
    <name evidence="7" type="ORF">GCM10011358_12770</name>
</gene>
<protein>
    <submittedName>
        <fullName evidence="7">Integrase</fullName>
    </submittedName>
</protein>
<keyword evidence="1" id="KW-0229">DNA integration</keyword>
<dbReference type="Proteomes" id="UP000617355">
    <property type="component" value="Unassembled WGS sequence"/>
</dbReference>
<sequence>MKSYYADVQVFVDWCAGEGQPPFPADVATVCAFLEAQGKEKAASTVRRRLYAIRKAHRLLRLPDPTQDEDINLSLRRVRRARPIRPKQAKGLTRDFLDAFIAGEPDTPWGLRNKAMLSLGYELLSRRSELVALKTDDIEVRPDGTLQVIVRRSKADPFGQGRLAFTSRATATRIADWLAWRGPDISPLFCPIYQDHPIDRDLSTTTVKRLIKTAATRAGLDPSVVGEFSGHSLRVGAAQDLLKKGFDTAAIMRAGGWKSVNVLSRYLEQAEHNVWA</sequence>
<feature type="domain" description="Core-binding (CB)" evidence="6">
    <location>
        <begin position="1"/>
        <end position="61"/>
    </location>
</feature>
<dbReference type="Pfam" id="PF00589">
    <property type="entry name" value="Phage_integrase"/>
    <property type="match status" value="1"/>
</dbReference>
<proteinExistence type="predicted"/>
<evidence type="ECO:0000256" key="1">
    <source>
        <dbReference type="ARBA" id="ARBA00022908"/>
    </source>
</evidence>
<evidence type="ECO:0000256" key="4">
    <source>
        <dbReference type="PROSITE-ProRule" id="PRU01248"/>
    </source>
</evidence>
<reference evidence="8" key="1">
    <citation type="journal article" date="2019" name="Int. J. Syst. Evol. Microbiol.">
        <title>The Global Catalogue of Microorganisms (GCM) 10K type strain sequencing project: providing services to taxonomists for standard genome sequencing and annotation.</title>
        <authorList>
            <consortium name="The Broad Institute Genomics Platform"/>
            <consortium name="The Broad Institute Genome Sequencing Center for Infectious Disease"/>
            <person name="Wu L."/>
            <person name="Ma J."/>
        </authorList>
    </citation>
    <scope>NUCLEOTIDE SEQUENCE [LARGE SCALE GENOMIC DNA]</scope>
    <source>
        <strain evidence="8">CGMCC 1.12922</strain>
    </source>
</reference>
<evidence type="ECO:0000259" key="6">
    <source>
        <dbReference type="PROSITE" id="PS51900"/>
    </source>
</evidence>
<dbReference type="Gene3D" id="1.10.150.130">
    <property type="match status" value="1"/>
</dbReference>
<accession>A0ABQ1QJM2</accession>
<evidence type="ECO:0000256" key="3">
    <source>
        <dbReference type="ARBA" id="ARBA00023172"/>
    </source>
</evidence>
<dbReference type="SUPFAM" id="SSF47823">
    <property type="entry name" value="lambda integrase-like, N-terminal domain"/>
    <property type="match status" value="1"/>
</dbReference>
<dbReference type="InterPro" id="IPR011010">
    <property type="entry name" value="DNA_brk_join_enz"/>
</dbReference>
<dbReference type="InterPro" id="IPR013762">
    <property type="entry name" value="Integrase-like_cat_sf"/>
</dbReference>
<name>A0ABQ1QJM2_9RHOB</name>
<dbReference type="PANTHER" id="PTHR34605">
    <property type="entry name" value="PHAGE_INTEGRASE DOMAIN-CONTAINING PROTEIN"/>
    <property type="match status" value="1"/>
</dbReference>
<keyword evidence="8" id="KW-1185">Reference proteome</keyword>
<evidence type="ECO:0000259" key="5">
    <source>
        <dbReference type="PROSITE" id="PS51898"/>
    </source>
</evidence>
<evidence type="ECO:0000313" key="7">
    <source>
        <dbReference type="EMBL" id="GGD30165.1"/>
    </source>
</evidence>
<evidence type="ECO:0000313" key="8">
    <source>
        <dbReference type="Proteomes" id="UP000617355"/>
    </source>
</evidence>
<keyword evidence="2 4" id="KW-0238">DNA-binding</keyword>
<dbReference type="InterPro" id="IPR002104">
    <property type="entry name" value="Integrase_catalytic"/>
</dbReference>
<feature type="domain" description="Tyr recombinase" evidence="5">
    <location>
        <begin position="87"/>
        <end position="276"/>
    </location>
</feature>
<dbReference type="EMBL" id="BMGI01000002">
    <property type="protein sequence ID" value="GGD30165.1"/>
    <property type="molecule type" value="Genomic_DNA"/>
</dbReference>
<dbReference type="InterPro" id="IPR044068">
    <property type="entry name" value="CB"/>
</dbReference>
<organism evidence="7 8">
    <name type="scientific">Sinisalibacter lacisalsi</name>
    <dbReference type="NCBI Taxonomy" id="1526570"/>
    <lineage>
        <taxon>Bacteria</taxon>
        <taxon>Pseudomonadati</taxon>
        <taxon>Pseudomonadota</taxon>
        <taxon>Alphaproteobacteria</taxon>
        <taxon>Rhodobacterales</taxon>
        <taxon>Roseobacteraceae</taxon>
        <taxon>Sinisalibacter</taxon>
    </lineage>
</organism>
<dbReference type="Gene3D" id="1.10.443.10">
    <property type="entry name" value="Intergrase catalytic core"/>
    <property type="match status" value="1"/>
</dbReference>
<evidence type="ECO:0000256" key="2">
    <source>
        <dbReference type="ARBA" id="ARBA00023125"/>
    </source>
</evidence>
<dbReference type="InterPro" id="IPR052925">
    <property type="entry name" value="Phage_Integrase-like_Recomb"/>
</dbReference>
<dbReference type="PROSITE" id="PS51900">
    <property type="entry name" value="CB"/>
    <property type="match status" value="1"/>
</dbReference>
<dbReference type="PANTHER" id="PTHR34605:SF4">
    <property type="entry name" value="DNA ADENINE METHYLTRANSFERASE"/>
    <property type="match status" value="1"/>
</dbReference>
<keyword evidence="3" id="KW-0233">DNA recombination</keyword>